<dbReference type="EMBL" id="LWDE02001869">
    <property type="protein sequence ID" value="KAE8239179.1"/>
    <property type="molecule type" value="Genomic_DNA"/>
</dbReference>
<evidence type="ECO:0000313" key="7">
    <source>
        <dbReference type="EMBL" id="KAE8239179.1"/>
    </source>
</evidence>
<evidence type="ECO:0000256" key="1">
    <source>
        <dbReference type="ARBA" id="ARBA00011881"/>
    </source>
</evidence>
<keyword evidence="2 6" id="KW-0479">Metal-binding</keyword>
<gene>
    <name evidence="7" type="ORF">A4X06_0g8467</name>
</gene>
<dbReference type="Pfam" id="PF03098">
    <property type="entry name" value="An_peroxidase"/>
    <property type="match status" value="2"/>
</dbReference>
<evidence type="ECO:0000256" key="6">
    <source>
        <dbReference type="PIRSR" id="PIRSR619791-2"/>
    </source>
</evidence>
<keyword evidence="4" id="KW-0560">Oxidoreductase</keyword>
<dbReference type="InterPro" id="IPR050783">
    <property type="entry name" value="Oxylipin_biosynth_metab"/>
</dbReference>
<dbReference type="InterPro" id="IPR036396">
    <property type="entry name" value="Cyt_P450_sf"/>
</dbReference>
<dbReference type="GO" id="GO:0004497">
    <property type="term" value="F:monooxygenase activity"/>
    <property type="evidence" value="ECO:0007669"/>
    <property type="project" value="InterPro"/>
</dbReference>
<dbReference type="PANTHER" id="PTHR11903">
    <property type="entry name" value="PROSTAGLANDIN G/H SYNTHASE"/>
    <property type="match status" value="1"/>
</dbReference>
<reference evidence="7" key="2">
    <citation type="journal article" date="2019" name="IMA Fungus">
        <title>Genome sequencing and comparison of five Tilletia species to identify candidate genes for the detection of regulated species infecting wheat.</title>
        <authorList>
            <person name="Nguyen H.D.T."/>
            <person name="Sultana T."/>
            <person name="Kesanakurti P."/>
            <person name="Hambleton S."/>
        </authorList>
    </citation>
    <scope>NUCLEOTIDE SEQUENCE</scope>
    <source>
        <strain evidence="7">DAOMC 236426</strain>
    </source>
</reference>
<dbReference type="SUPFAM" id="SSF48113">
    <property type="entry name" value="Heme-dependent peroxidases"/>
    <property type="match status" value="1"/>
</dbReference>
<name>A0A8X7MKB6_9BASI</name>
<sequence length="795" mass="89609">NECGKYVRDTSKLDEATKKWQDEDIFQLSRNINVAFIAQCVLRDYVTGILNTLRANNDDWHLEIGKEIKELGKRVERGRGNSVSCEFLVLYQWHSVLSAADAQWMEDSFKASSPEKTIEDVGLKELRTLAEEHTEALNRKEPRHWTFGGLQRGPDGHFDDFQLAELIKDGIEESAHAFGAYSTPAAFKSIEKLSQLRARNVFQVCTMNEFRKHLDLKPFETFLDWNSNPEVAKAAEELYVHIDNLELYPGLLAEESKPAVPGSGLCPGHTIGRGILDDAVSLIRSDRFLTHDLSVYTLTSWGMNQLKPQPGAYGGLLSTVLFRALPGAWPFNSTYGLFPFYTPPAIREIMHANKKEELYNFERPASDMAVRGIKSLEACKNMFLNREDFQVLYGHNILEVTNNTGSMTVSDDAQRDDPLQNLIYEPFFSGDFEEGVKDYFVSHTHARIEKCAQPYGSGKSSQIDIVRDITNVVPIVWLAQKYGIPLKTPETPHGLVSPTELLMMLLPLFIYTSFPLAEKTNWQLREAATQGTPMLQRLLEARLRVQGGLKPLAGWLAKGTKGTAYEISPDAERMYTRLLACKRPMAELVTAMIGTMIPVAGNLTQQTALLVDLYLQPKYEEYKKRIIELANRDDKEAFEELEGFVYEGMRIQPVVIGLPRQATRDLIIKDGDRDVHIKAGQRLVIGTSQAHLDPKAFPDPEKLNPHRPLKDYILFGKGLDFCFGDRPLGFAMAAMLKEIFKLPNLRRTPGRQGSFVQVSESVADGIMSHLFLDSHSRELPLPTSLVLEFDTDSAC</sequence>
<feature type="non-terminal residue" evidence="7">
    <location>
        <position position="795"/>
    </location>
</feature>
<dbReference type="PRINTS" id="PR00457">
    <property type="entry name" value="ANPEROXIDASE"/>
</dbReference>
<organism evidence="7 8">
    <name type="scientific">Tilletia controversa</name>
    <name type="common">dwarf bunt fungus</name>
    <dbReference type="NCBI Taxonomy" id="13291"/>
    <lineage>
        <taxon>Eukaryota</taxon>
        <taxon>Fungi</taxon>
        <taxon>Dikarya</taxon>
        <taxon>Basidiomycota</taxon>
        <taxon>Ustilaginomycotina</taxon>
        <taxon>Exobasidiomycetes</taxon>
        <taxon>Tilletiales</taxon>
        <taxon>Tilletiaceae</taxon>
        <taxon>Tilletia</taxon>
    </lineage>
</organism>
<keyword evidence="8" id="KW-1185">Reference proteome</keyword>
<dbReference type="InterPro" id="IPR019791">
    <property type="entry name" value="Haem_peroxidase_animal"/>
</dbReference>
<dbReference type="PANTHER" id="PTHR11903:SF37">
    <property type="entry name" value="PSI-PRODUCING OXYGENASE A"/>
    <property type="match status" value="1"/>
</dbReference>
<comment type="subunit">
    <text evidence="1">Homotetramer.</text>
</comment>
<comment type="caution">
    <text evidence="7">The sequence shown here is derived from an EMBL/GenBank/DDBJ whole genome shotgun (WGS) entry which is preliminary data.</text>
</comment>
<dbReference type="SUPFAM" id="SSF48264">
    <property type="entry name" value="Cytochrome P450"/>
    <property type="match status" value="1"/>
</dbReference>
<dbReference type="PROSITE" id="PS50292">
    <property type="entry name" value="PEROXIDASE_3"/>
    <property type="match status" value="1"/>
</dbReference>
<evidence type="ECO:0000256" key="2">
    <source>
        <dbReference type="ARBA" id="ARBA00022723"/>
    </source>
</evidence>
<dbReference type="GO" id="GO:0006631">
    <property type="term" value="P:fatty acid metabolic process"/>
    <property type="evidence" value="ECO:0007669"/>
    <property type="project" value="UniProtKB-ARBA"/>
</dbReference>
<evidence type="ECO:0008006" key="9">
    <source>
        <dbReference type="Google" id="ProtNLM"/>
    </source>
</evidence>
<feature type="binding site" description="axial binding residue" evidence="6">
    <location>
        <position position="94"/>
    </location>
    <ligand>
        <name>heme b</name>
        <dbReference type="ChEBI" id="CHEBI:60344"/>
    </ligand>
    <ligandPart>
        <name>Fe</name>
        <dbReference type="ChEBI" id="CHEBI:18248"/>
    </ligandPart>
</feature>
<dbReference type="CDD" id="cd20612">
    <property type="entry name" value="CYP_LDS-like_C"/>
    <property type="match status" value="1"/>
</dbReference>
<dbReference type="GO" id="GO:0005506">
    <property type="term" value="F:iron ion binding"/>
    <property type="evidence" value="ECO:0007669"/>
    <property type="project" value="InterPro"/>
</dbReference>
<dbReference type="Gene3D" id="1.10.630.10">
    <property type="entry name" value="Cytochrome P450"/>
    <property type="match status" value="1"/>
</dbReference>
<protein>
    <recommendedName>
        <fullName evidence="9">Linoleate 8R-lipoxygenase</fullName>
    </recommendedName>
</protein>
<dbReference type="GO" id="GO:0006979">
    <property type="term" value="P:response to oxidative stress"/>
    <property type="evidence" value="ECO:0007669"/>
    <property type="project" value="InterPro"/>
</dbReference>
<accession>A0A8X7MKB6</accession>
<evidence type="ECO:0000256" key="4">
    <source>
        <dbReference type="ARBA" id="ARBA00023002"/>
    </source>
</evidence>
<keyword evidence="3" id="KW-0223">Dioxygenase</keyword>
<dbReference type="GO" id="GO:0004601">
    <property type="term" value="F:peroxidase activity"/>
    <property type="evidence" value="ECO:0007669"/>
    <property type="project" value="InterPro"/>
</dbReference>
<dbReference type="InterPro" id="IPR010255">
    <property type="entry name" value="Haem_peroxidase_sf"/>
</dbReference>
<keyword evidence="5 6" id="KW-0408">Iron</keyword>
<dbReference type="InterPro" id="IPR037120">
    <property type="entry name" value="Haem_peroxidase_sf_animal"/>
</dbReference>
<dbReference type="GO" id="GO:0020037">
    <property type="term" value="F:heme binding"/>
    <property type="evidence" value="ECO:0007669"/>
    <property type="project" value="InterPro"/>
</dbReference>
<dbReference type="GO" id="GO:0016705">
    <property type="term" value="F:oxidoreductase activity, acting on paired donors, with incorporation or reduction of molecular oxygen"/>
    <property type="evidence" value="ECO:0007669"/>
    <property type="project" value="InterPro"/>
</dbReference>
<dbReference type="AlphaFoldDB" id="A0A8X7MKB6"/>
<keyword evidence="6" id="KW-0349">Heme</keyword>
<proteinExistence type="predicted"/>
<dbReference type="Proteomes" id="UP000077684">
    <property type="component" value="Unassembled WGS sequence"/>
</dbReference>
<reference evidence="7" key="1">
    <citation type="submission" date="2016-04" db="EMBL/GenBank/DDBJ databases">
        <authorList>
            <person name="Nguyen H.D."/>
            <person name="Samba Siva P."/>
            <person name="Cullis J."/>
            <person name="Levesque C.A."/>
            <person name="Hambleton S."/>
        </authorList>
    </citation>
    <scope>NUCLEOTIDE SEQUENCE</scope>
    <source>
        <strain evidence="7">DAOMC 236426</strain>
    </source>
</reference>
<dbReference type="InterPro" id="IPR001128">
    <property type="entry name" value="Cyt_P450"/>
</dbReference>
<evidence type="ECO:0000256" key="5">
    <source>
        <dbReference type="ARBA" id="ARBA00023004"/>
    </source>
</evidence>
<dbReference type="Gene3D" id="1.10.640.10">
    <property type="entry name" value="Haem peroxidase domain superfamily, animal type"/>
    <property type="match status" value="1"/>
</dbReference>
<evidence type="ECO:0000256" key="3">
    <source>
        <dbReference type="ARBA" id="ARBA00022964"/>
    </source>
</evidence>
<dbReference type="GO" id="GO:0051213">
    <property type="term" value="F:dioxygenase activity"/>
    <property type="evidence" value="ECO:0007669"/>
    <property type="project" value="UniProtKB-KW"/>
</dbReference>
<dbReference type="Pfam" id="PF00067">
    <property type="entry name" value="p450"/>
    <property type="match status" value="1"/>
</dbReference>
<evidence type="ECO:0000313" key="8">
    <source>
        <dbReference type="Proteomes" id="UP000077684"/>
    </source>
</evidence>